<dbReference type="Proteomes" id="UP000034090">
    <property type="component" value="Unassembled WGS sequence"/>
</dbReference>
<dbReference type="STRING" id="1618578.UV74_C0001G0055"/>
<evidence type="ECO:0000313" key="2">
    <source>
        <dbReference type="Proteomes" id="UP000034090"/>
    </source>
</evidence>
<sequence length="302" mass="34677">MMKKTTASWRYLFKLPVNTYNNDDPYYELKPLPLSDQKRVVIFAGKNDASLRGLGVVYIYLELSKELNAQNTFANLQRLLNLIYLETGLPTRYSAVRLNKAKEIKDVLKYFGSLKHNDSKSYSGTAPENNHIFRVKGCVELMWGLTKKDFEKFDNALNTFVWASELMEIPNPHLKYTLYMTLFLSSINQLANNPVFCKGHPFCSVCKKRVNHQTKSERQAIVDLIKELLTGKNLDQATKMVKRLYSKLRSAFLHSGFLSGKEKEGGFLANGITDTAPLMEDMMNTLVINRKLLEQFLVKRQP</sequence>
<comment type="caution">
    <text evidence="1">The sequence shown here is derived from an EMBL/GenBank/DDBJ whole genome shotgun (WGS) entry which is preliminary data.</text>
</comment>
<name>A0A0G1DM33_9BACT</name>
<accession>A0A0G1DM33</accession>
<evidence type="ECO:0008006" key="3">
    <source>
        <dbReference type="Google" id="ProtNLM"/>
    </source>
</evidence>
<dbReference type="AlphaFoldDB" id="A0A0G1DM33"/>
<organism evidence="1 2">
    <name type="scientific">Candidatus Woesebacteria bacterium GW2011_GWB1_43_14</name>
    <dbReference type="NCBI Taxonomy" id="1618578"/>
    <lineage>
        <taxon>Bacteria</taxon>
        <taxon>Candidatus Woeseibacteriota</taxon>
    </lineage>
</organism>
<proteinExistence type="predicted"/>
<reference evidence="1 2" key="1">
    <citation type="journal article" date="2015" name="Nature">
        <title>rRNA introns, odd ribosomes, and small enigmatic genomes across a large radiation of phyla.</title>
        <authorList>
            <person name="Brown C.T."/>
            <person name="Hug L.A."/>
            <person name="Thomas B.C."/>
            <person name="Sharon I."/>
            <person name="Castelle C.J."/>
            <person name="Singh A."/>
            <person name="Wilkins M.J."/>
            <person name="Williams K.H."/>
            <person name="Banfield J.F."/>
        </authorList>
    </citation>
    <scope>NUCLEOTIDE SEQUENCE [LARGE SCALE GENOMIC DNA]</scope>
</reference>
<gene>
    <name evidence="1" type="ORF">UV74_C0001G0055</name>
</gene>
<protein>
    <recommendedName>
        <fullName evidence="3">Apea-like HEPN domain-containing protein</fullName>
    </recommendedName>
</protein>
<dbReference type="EMBL" id="LCFQ01000001">
    <property type="protein sequence ID" value="KKS98945.1"/>
    <property type="molecule type" value="Genomic_DNA"/>
</dbReference>
<evidence type="ECO:0000313" key="1">
    <source>
        <dbReference type="EMBL" id="KKS98945.1"/>
    </source>
</evidence>